<dbReference type="PANTHER" id="PTHR32134">
    <property type="entry name" value="FNIP REPEAT-CONTAINING PROTEIN"/>
    <property type="match status" value="1"/>
</dbReference>
<reference evidence="2" key="1">
    <citation type="submission" date="2020-01" db="EMBL/GenBank/DDBJ databases">
        <title>Development of genomics and gene disruption for Polysphondylium violaceum indicates a role for the polyketide synthase stlB in stalk morphogenesis.</title>
        <authorList>
            <person name="Narita B."/>
            <person name="Kawabe Y."/>
            <person name="Kin K."/>
            <person name="Saito T."/>
            <person name="Gibbs R."/>
            <person name="Kuspa A."/>
            <person name="Muzny D."/>
            <person name="Queller D."/>
            <person name="Richards S."/>
            <person name="Strassman J."/>
            <person name="Sucgang R."/>
            <person name="Worley K."/>
            <person name="Schaap P."/>
        </authorList>
    </citation>
    <scope>NUCLEOTIDE SEQUENCE</scope>
    <source>
        <strain evidence="2">QSvi11</strain>
    </source>
</reference>
<accession>A0A8J4PSA0</accession>
<dbReference type="Pfam" id="PF05725">
    <property type="entry name" value="FNIP"/>
    <property type="match status" value="2"/>
</dbReference>
<dbReference type="AlphaFoldDB" id="A0A8J4PSA0"/>
<evidence type="ECO:0008006" key="4">
    <source>
        <dbReference type="Google" id="ProtNLM"/>
    </source>
</evidence>
<sequence>MTSITTTDRFYSLWRNRYIRDCIRCNVWRNRVINTTLEYLDDNYRYLSLFAFNDRIEYNIAIHLKINKRDTLIAYVNNKHKELIDSIFIDYDIDVTLLPPLDHTPLQTNQQTVLQQQQQRELLQQSKVLRFDCSLFHQGLRSLSFFILNQHTVGSGKPLPDSITKLNIYSRFRFEMGNIVVDSILAHLPSRLRSLTLPNGLVINTPTCAIPDTLEYFNYGSTHENLKGFVVPPGKRFGKCVLKIKTNQDLEWVTQHTWVHKVSFLIGFEPTAHTLASHITHIDFEFIDGKLEKGMLPISLINLSIYQYDEPLEVGVLPSGLQDLMLETYDYPLEQGHLPDSLTALCLGSYNLPIKPHVLPNNLTRLTMDSFDQEIQANTLPRSLKYLDISVFDESFEHVGPLDNLIELTVDDLHESVATLLQNVRTIEIRTNQISGNVYLKDTAIQNLDIHSANRFSLYPGFLPSSVKKIIMKGFDIKMDNLIPQSCVYLKTDIVEHQTDSFVKY</sequence>
<dbReference type="InterPro" id="IPR008615">
    <property type="entry name" value="FNIP"/>
</dbReference>
<organism evidence="2 3">
    <name type="scientific">Polysphondylium violaceum</name>
    <dbReference type="NCBI Taxonomy" id="133409"/>
    <lineage>
        <taxon>Eukaryota</taxon>
        <taxon>Amoebozoa</taxon>
        <taxon>Evosea</taxon>
        <taxon>Eumycetozoa</taxon>
        <taxon>Dictyostelia</taxon>
        <taxon>Dictyosteliales</taxon>
        <taxon>Dictyosteliaceae</taxon>
        <taxon>Polysphondylium</taxon>
    </lineage>
</organism>
<dbReference type="PANTHER" id="PTHR32134:SF92">
    <property type="entry name" value="FNIP REPEAT-CONTAINING PROTEIN"/>
    <property type="match status" value="1"/>
</dbReference>
<comment type="caution">
    <text evidence="2">The sequence shown here is derived from an EMBL/GenBank/DDBJ whole genome shotgun (WGS) entry which is preliminary data.</text>
</comment>
<keyword evidence="1" id="KW-0677">Repeat</keyword>
<protein>
    <recommendedName>
        <fullName evidence="4">FNIP repeat-containing protein</fullName>
    </recommendedName>
</protein>
<proteinExistence type="predicted"/>
<gene>
    <name evidence="2" type="ORF">CYY_005811</name>
</gene>
<evidence type="ECO:0000313" key="3">
    <source>
        <dbReference type="Proteomes" id="UP000695562"/>
    </source>
</evidence>
<dbReference type="InterPro" id="IPR051251">
    <property type="entry name" value="STK_FNIP-Repeat"/>
</dbReference>
<keyword evidence="3" id="KW-1185">Reference proteome</keyword>
<dbReference type="Proteomes" id="UP000695562">
    <property type="component" value="Unassembled WGS sequence"/>
</dbReference>
<dbReference type="EMBL" id="AJWJ01000242">
    <property type="protein sequence ID" value="KAF2072863.1"/>
    <property type="molecule type" value="Genomic_DNA"/>
</dbReference>
<evidence type="ECO:0000313" key="2">
    <source>
        <dbReference type="EMBL" id="KAF2072863.1"/>
    </source>
</evidence>
<name>A0A8J4PSA0_9MYCE</name>
<evidence type="ECO:0000256" key="1">
    <source>
        <dbReference type="ARBA" id="ARBA00022737"/>
    </source>
</evidence>